<reference evidence="1" key="1">
    <citation type="submission" date="2021-07" db="EMBL/GenBank/DDBJ databases">
        <title>Genomic diversity and antimicrobial resistance of Prevotella spp. isolated from chronic lung disease airways.</title>
        <authorList>
            <person name="Webb K.A."/>
            <person name="Olagoke O.S."/>
            <person name="Baird T."/>
            <person name="Neill J."/>
            <person name="Pham A."/>
            <person name="Wells T.J."/>
            <person name="Ramsay K.A."/>
            <person name="Bell S.C."/>
            <person name="Sarovich D.S."/>
            <person name="Price E.P."/>
        </authorList>
    </citation>
    <scope>NUCLEOTIDE SEQUENCE</scope>
    <source>
        <strain evidence="1">SCHI0047.S.3</strain>
    </source>
</reference>
<accession>A0AAW4NQ05</accession>
<comment type="caution">
    <text evidence="1">The sequence shown here is derived from an EMBL/GenBank/DDBJ whole genome shotgun (WGS) entry which is preliminary data.</text>
</comment>
<gene>
    <name evidence="1" type="ORF">KZY68_05865</name>
</gene>
<dbReference type="EMBL" id="JAHXRF010000007">
    <property type="protein sequence ID" value="MBW4865550.1"/>
    <property type="molecule type" value="Genomic_DNA"/>
</dbReference>
<dbReference type="RefSeq" id="WP_219428750.1">
    <property type="nucleotide sequence ID" value="NZ_JAHXRF010000007.1"/>
</dbReference>
<evidence type="ECO:0000313" key="2">
    <source>
        <dbReference type="Proteomes" id="UP001196873"/>
    </source>
</evidence>
<evidence type="ECO:0000313" key="1">
    <source>
        <dbReference type="EMBL" id="MBW4865550.1"/>
    </source>
</evidence>
<organism evidence="1 2">
    <name type="scientific">Segatella salivae</name>
    <dbReference type="NCBI Taxonomy" id="228604"/>
    <lineage>
        <taxon>Bacteria</taxon>
        <taxon>Pseudomonadati</taxon>
        <taxon>Bacteroidota</taxon>
        <taxon>Bacteroidia</taxon>
        <taxon>Bacteroidales</taxon>
        <taxon>Prevotellaceae</taxon>
        <taxon>Segatella</taxon>
    </lineage>
</organism>
<protein>
    <submittedName>
        <fullName evidence="1">Uncharacterized protein</fullName>
    </submittedName>
</protein>
<name>A0AAW4NQ05_9BACT</name>
<dbReference type="AlphaFoldDB" id="A0AAW4NQ05"/>
<proteinExistence type="predicted"/>
<dbReference type="Proteomes" id="UP001196873">
    <property type="component" value="Unassembled WGS sequence"/>
</dbReference>
<sequence length="61" mass="7303">MYLLFVSFLSWHSIQKMYNTYGVDLLITCVTQGRLMPTLGYQKYNAFSVELQSYYKLHHFI</sequence>